<protein>
    <submittedName>
        <fullName evidence="1">Uncharacterized protein</fullName>
    </submittedName>
</protein>
<sequence>MSEAGFTRSDLYRSEPRVSRRCDGCQRSGLRGWPSTALGRTLTLSYYKGKVISLLCLGVKLTQMLYVPRVGQRHSVFCGEANASGPAYLRNLERPLPAGGEFVEPRSVQDPPEDEVASPELPTVHEPLMIAPERLVVTCISDCCSPPSLVNEVHVIAPQLLLLGFVKGLDPWGAQVNFWGKACFGPVDQEERSLPGSSAGCGPVAP</sequence>
<dbReference type="EMBL" id="CM029050">
    <property type="protein sequence ID" value="KAG2568562.1"/>
    <property type="molecule type" value="Genomic_DNA"/>
</dbReference>
<organism evidence="1 2">
    <name type="scientific">Panicum virgatum</name>
    <name type="common">Blackwell switchgrass</name>
    <dbReference type="NCBI Taxonomy" id="38727"/>
    <lineage>
        <taxon>Eukaryota</taxon>
        <taxon>Viridiplantae</taxon>
        <taxon>Streptophyta</taxon>
        <taxon>Embryophyta</taxon>
        <taxon>Tracheophyta</taxon>
        <taxon>Spermatophyta</taxon>
        <taxon>Magnoliopsida</taxon>
        <taxon>Liliopsida</taxon>
        <taxon>Poales</taxon>
        <taxon>Poaceae</taxon>
        <taxon>PACMAD clade</taxon>
        <taxon>Panicoideae</taxon>
        <taxon>Panicodae</taxon>
        <taxon>Paniceae</taxon>
        <taxon>Panicinae</taxon>
        <taxon>Panicum</taxon>
        <taxon>Panicum sect. Hiantes</taxon>
    </lineage>
</organism>
<dbReference type="AlphaFoldDB" id="A0A8T0Q7G1"/>
<gene>
    <name evidence="1" type="ORF">PVAP13_7NG347350</name>
</gene>
<comment type="caution">
    <text evidence="1">The sequence shown here is derived from an EMBL/GenBank/DDBJ whole genome shotgun (WGS) entry which is preliminary data.</text>
</comment>
<proteinExistence type="predicted"/>
<name>A0A8T0Q7G1_PANVG</name>
<evidence type="ECO:0000313" key="2">
    <source>
        <dbReference type="Proteomes" id="UP000823388"/>
    </source>
</evidence>
<dbReference type="Proteomes" id="UP000823388">
    <property type="component" value="Chromosome 7N"/>
</dbReference>
<reference evidence="1" key="1">
    <citation type="submission" date="2020-05" db="EMBL/GenBank/DDBJ databases">
        <title>WGS assembly of Panicum virgatum.</title>
        <authorList>
            <person name="Lovell J.T."/>
            <person name="Jenkins J."/>
            <person name="Shu S."/>
            <person name="Juenger T.E."/>
            <person name="Schmutz J."/>
        </authorList>
    </citation>
    <scope>NUCLEOTIDE SEQUENCE</scope>
    <source>
        <strain evidence="1">AP13</strain>
    </source>
</reference>
<accession>A0A8T0Q7G1</accession>
<evidence type="ECO:0000313" key="1">
    <source>
        <dbReference type="EMBL" id="KAG2568562.1"/>
    </source>
</evidence>
<keyword evidence="2" id="KW-1185">Reference proteome</keyword>